<proteinExistence type="predicted"/>
<accession>A0ABU6W5L3</accession>
<organism evidence="1 2">
    <name type="scientific">Stylosanthes scabra</name>
    <dbReference type="NCBI Taxonomy" id="79078"/>
    <lineage>
        <taxon>Eukaryota</taxon>
        <taxon>Viridiplantae</taxon>
        <taxon>Streptophyta</taxon>
        <taxon>Embryophyta</taxon>
        <taxon>Tracheophyta</taxon>
        <taxon>Spermatophyta</taxon>
        <taxon>Magnoliopsida</taxon>
        <taxon>eudicotyledons</taxon>
        <taxon>Gunneridae</taxon>
        <taxon>Pentapetalae</taxon>
        <taxon>rosids</taxon>
        <taxon>fabids</taxon>
        <taxon>Fabales</taxon>
        <taxon>Fabaceae</taxon>
        <taxon>Papilionoideae</taxon>
        <taxon>50 kb inversion clade</taxon>
        <taxon>dalbergioids sensu lato</taxon>
        <taxon>Dalbergieae</taxon>
        <taxon>Pterocarpus clade</taxon>
        <taxon>Stylosanthes</taxon>
    </lineage>
</organism>
<gene>
    <name evidence="1" type="ORF">PIB30_012257</name>
</gene>
<sequence>MGGQKGVEGERADEMIPPEAVAGGWQRRSGMIVDLQPIVEEDSHEGDQEVLAAVEDLRKELRRREDTLAAVITSQSIKSDTILKLLGQHGKAIESLADDCDVKDGECDQPSSKAEEDASVMLLADAAGIMSGERSGVSDGGATESGCRSCKRKVEFVNFTLQDMDIMYNIKQRYVGGPFAFWSHNRREMISEEFMELSFRPSPGMRFIGTELAVAAYVFATHGEDMYYDNHCDESRRRLKSLIPGEELYDDVLNMVVGMCTGSKKDKYRWWLPTNFSQMINRPEQYNQPTMDYIKDRYMGKADDLMMAKFVEDMLRDPEFWLDKNATPPIVTDFKPLFPDAGQLDCGVWVCQWMMNIHLWMDYTKEEVNDTTRMAIAVDLVTSEQNPIAEAISKRAVNF</sequence>
<reference evidence="1 2" key="1">
    <citation type="journal article" date="2023" name="Plants (Basel)">
        <title>Bridging the Gap: Combining Genomics and Transcriptomics Approaches to Understand Stylosanthes scabra, an Orphan Legume from the Brazilian Caatinga.</title>
        <authorList>
            <person name="Ferreira-Neto J.R.C."/>
            <person name="da Silva M.D."/>
            <person name="Binneck E."/>
            <person name="de Melo N.F."/>
            <person name="da Silva R.H."/>
            <person name="de Melo A.L.T.M."/>
            <person name="Pandolfi V."/>
            <person name="Bustamante F.O."/>
            <person name="Brasileiro-Vidal A.C."/>
            <person name="Benko-Iseppon A.M."/>
        </authorList>
    </citation>
    <scope>NUCLEOTIDE SEQUENCE [LARGE SCALE GENOMIC DNA]</scope>
    <source>
        <tissue evidence="1">Leaves</tissue>
    </source>
</reference>
<dbReference type="EMBL" id="JASCZI010181273">
    <property type="protein sequence ID" value="MED6180659.1"/>
    <property type="molecule type" value="Genomic_DNA"/>
</dbReference>
<evidence type="ECO:0008006" key="3">
    <source>
        <dbReference type="Google" id="ProtNLM"/>
    </source>
</evidence>
<dbReference type="Proteomes" id="UP001341840">
    <property type="component" value="Unassembled WGS sequence"/>
</dbReference>
<comment type="caution">
    <text evidence="1">The sequence shown here is derived from an EMBL/GenBank/DDBJ whole genome shotgun (WGS) entry which is preliminary data.</text>
</comment>
<name>A0ABU6W5L3_9FABA</name>
<evidence type="ECO:0000313" key="2">
    <source>
        <dbReference type="Proteomes" id="UP001341840"/>
    </source>
</evidence>
<protein>
    <recommendedName>
        <fullName evidence="3">Ubiquitin-like protease family profile domain-containing protein</fullName>
    </recommendedName>
</protein>
<evidence type="ECO:0000313" key="1">
    <source>
        <dbReference type="EMBL" id="MED6180659.1"/>
    </source>
</evidence>
<keyword evidence="2" id="KW-1185">Reference proteome</keyword>